<dbReference type="InterPro" id="IPR045886">
    <property type="entry name" value="ThiF/MoeB/HesA"/>
</dbReference>
<proteinExistence type="predicted"/>
<feature type="region of interest" description="Disordered" evidence="3">
    <location>
        <begin position="464"/>
        <end position="501"/>
    </location>
</feature>
<keyword evidence="1" id="KW-0808">Transferase</keyword>
<feature type="region of interest" description="Disordered" evidence="3">
    <location>
        <begin position="621"/>
        <end position="655"/>
    </location>
</feature>
<dbReference type="eggNOG" id="KOG2017">
    <property type="taxonomic scope" value="Eukaryota"/>
</dbReference>
<feature type="compositionally biased region" description="Low complexity" evidence="3">
    <location>
        <begin position="693"/>
        <end position="707"/>
    </location>
</feature>
<feature type="domain" description="Rhodanese" evidence="5">
    <location>
        <begin position="401"/>
        <end position="479"/>
    </location>
</feature>
<keyword evidence="4" id="KW-0812">Transmembrane</keyword>
<dbReference type="GO" id="GO:0004792">
    <property type="term" value="F:thiosulfate-cyanide sulfurtransferase activity"/>
    <property type="evidence" value="ECO:0007669"/>
    <property type="project" value="TreeGrafter"/>
</dbReference>
<dbReference type="GO" id="GO:0005737">
    <property type="term" value="C:cytoplasm"/>
    <property type="evidence" value="ECO:0007669"/>
    <property type="project" value="TreeGrafter"/>
</dbReference>
<dbReference type="GeneID" id="19175808"/>
<dbReference type="GO" id="GO:0032447">
    <property type="term" value="P:protein urmylation"/>
    <property type="evidence" value="ECO:0007669"/>
    <property type="project" value="TreeGrafter"/>
</dbReference>
<protein>
    <recommendedName>
        <fullName evidence="5">Rhodanese domain-containing protein</fullName>
    </recommendedName>
</protein>
<dbReference type="InterPro" id="IPR000594">
    <property type="entry name" value="ThiF_NAD_FAD-bd"/>
</dbReference>
<dbReference type="HOGENOM" id="CLU_013325_1_2_1"/>
<feature type="transmembrane region" description="Helical" evidence="4">
    <location>
        <begin position="55"/>
        <end position="82"/>
    </location>
</feature>
<evidence type="ECO:0000256" key="4">
    <source>
        <dbReference type="SAM" id="Phobius"/>
    </source>
</evidence>
<feature type="region of interest" description="Disordered" evidence="3">
    <location>
        <begin position="686"/>
        <end position="708"/>
    </location>
</feature>
<dbReference type="STRING" id="1182544.W9WJU0"/>
<dbReference type="VEuPathDB" id="FungiDB:A1O7_01195"/>
<dbReference type="InterPro" id="IPR001763">
    <property type="entry name" value="Rhodanese-like_dom"/>
</dbReference>
<dbReference type="GO" id="GO:0002143">
    <property type="term" value="P:tRNA wobble position uridine thiolation"/>
    <property type="evidence" value="ECO:0007669"/>
    <property type="project" value="TreeGrafter"/>
</dbReference>
<evidence type="ECO:0000256" key="3">
    <source>
        <dbReference type="SAM" id="MobiDB-lite"/>
    </source>
</evidence>
<evidence type="ECO:0000256" key="2">
    <source>
        <dbReference type="ARBA" id="ARBA00043893"/>
    </source>
</evidence>
<comment type="function">
    <text evidence="2">Plays a central role in 2-thiolation of mcm(5)S(2)U at tRNA wobble positions of cytosolic tRNA(Lys), tRNA(Glu) and tRNA(Gln). Also essential during biosynthesis of the molybdenum cofactor. Acts by mediating the C-terminal thiocarboxylation of sulfur carriers urm1 and mocs2a. Its N-terminus first activates urm1 and mocs2a as acyl-adenylates (-COAMP), then the persulfide sulfur on the catalytic cysteine is transferred to urm1 and mocs2a to form thiocarboxylation (-COSH) of their C-terminus. The reaction probably involves hydrogen sulfide that is generated from the persulfide intermediate and that acts as a nucleophile towards urm1 and mocs2a. Subsequently, a transient disulfide bond is formed. Does not use thiosulfate as sulfur donor; nfs1 probably acting as a sulfur donor for thiocarboxylation reactions.</text>
</comment>
<evidence type="ECO:0000313" key="7">
    <source>
        <dbReference type="Proteomes" id="UP000019473"/>
    </source>
</evidence>
<dbReference type="Gene3D" id="3.40.250.10">
    <property type="entry name" value="Rhodanese-like domain"/>
    <property type="match status" value="2"/>
</dbReference>
<feature type="region of interest" description="Disordered" evidence="3">
    <location>
        <begin position="583"/>
        <end position="608"/>
    </location>
</feature>
<keyword evidence="4" id="KW-0472">Membrane</keyword>
<feature type="compositionally biased region" description="Basic and acidic residues" evidence="3">
    <location>
        <begin position="640"/>
        <end position="652"/>
    </location>
</feature>
<evidence type="ECO:0000259" key="5">
    <source>
        <dbReference type="PROSITE" id="PS50206"/>
    </source>
</evidence>
<dbReference type="GO" id="GO:0016779">
    <property type="term" value="F:nucleotidyltransferase activity"/>
    <property type="evidence" value="ECO:0007669"/>
    <property type="project" value="UniProtKB-KW"/>
</dbReference>
<dbReference type="Pfam" id="PF00899">
    <property type="entry name" value="ThiF"/>
    <property type="match status" value="1"/>
</dbReference>
<dbReference type="RefSeq" id="XP_007753423.1">
    <property type="nucleotide sequence ID" value="XM_007755233.1"/>
</dbReference>
<comment type="caution">
    <text evidence="6">The sequence shown here is derived from an EMBL/GenBank/DDBJ whole genome shotgun (WGS) entry which is preliminary data.</text>
</comment>
<dbReference type="PANTHER" id="PTHR10953:SF102">
    <property type="entry name" value="ADENYLYLTRANSFERASE AND SULFURTRANSFERASE MOCS3"/>
    <property type="match status" value="1"/>
</dbReference>
<accession>W9WJU0</accession>
<dbReference type="CDD" id="cd00757">
    <property type="entry name" value="ThiF_MoeB_HesA_family"/>
    <property type="match status" value="1"/>
</dbReference>
<keyword evidence="4" id="KW-1133">Transmembrane helix</keyword>
<dbReference type="InterPro" id="IPR036873">
    <property type="entry name" value="Rhodanese-like_dom_sf"/>
</dbReference>
<reference evidence="6 7" key="1">
    <citation type="submission" date="2013-03" db="EMBL/GenBank/DDBJ databases">
        <title>The Genome Sequence of Cladophialophora yegresii CBS 114405.</title>
        <authorList>
            <consortium name="The Broad Institute Genomics Platform"/>
            <person name="Cuomo C."/>
            <person name="de Hoog S."/>
            <person name="Gorbushina A."/>
            <person name="Walker B."/>
            <person name="Young S.K."/>
            <person name="Zeng Q."/>
            <person name="Gargeya S."/>
            <person name="Fitzgerald M."/>
            <person name="Haas B."/>
            <person name="Abouelleil A."/>
            <person name="Allen A.W."/>
            <person name="Alvarado L."/>
            <person name="Arachchi H.M."/>
            <person name="Berlin A.M."/>
            <person name="Chapman S.B."/>
            <person name="Gainer-Dewar J."/>
            <person name="Goldberg J."/>
            <person name="Griggs A."/>
            <person name="Gujja S."/>
            <person name="Hansen M."/>
            <person name="Howarth C."/>
            <person name="Imamovic A."/>
            <person name="Ireland A."/>
            <person name="Larimer J."/>
            <person name="McCowan C."/>
            <person name="Murphy C."/>
            <person name="Pearson M."/>
            <person name="Poon T.W."/>
            <person name="Priest M."/>
            <person name="Roberts A."/>
            <person name="Saif S."/>
            <person name="Shea T."/>
            <person name="Sisk P."/>
            <person name="Sykes S."/>
            <person name="Wortman J."/>
            <person name="Nusbaum C."/>
            <person name="Birren B."/>
        </authorList>
    </citation>
    <scope>NUCLEOTIDE SEQUENCE [LARGE SCALE GENOMIC DNA]</scope>
    <source>
        <strain evidence="6 7">CBS 114405</strain>
    </source>
</reference>
<dbReference type="PANTHER" id="PTHR10953">
    <property type="entry name" value="UBIQUITIN-ACTIVATING ENZYME E1"/>
    <property type="match status" value="1"/>
</dbReference>
<dbReference type="InterPro" id="IPR035985">
    <property type="entry name" value="Ubiquitin-activating_enz"/>
</dbReference>
<organism evidence="6 7">
    <name type="scientific">Cladophialophora yegresii CBS 114405</name>
    <dbReference type="NCBI Taxonomy" id="1182544"/>
    <lineage>
        <taxon>Eukaryota</taxon>
        <taxon>Fungi</taxon>
        <taxon>Dikarya</taxon>
        <taxon>Ascomycota</taxon>
        <taxon>Pezizomycotina</taxon>
        <taxon>Eurotiomycetes</taxon>
        <taxon>Chaetothyriomycetidae</taxon>
        <taxon>Chaetothyriales</taxon>
        <taxon>Herpotrichiellaceae</taxon>
        <taxon>Cladophialophora</taxon>
    </lineage>
</organism>
<dbReference type="PROSITE" id="PS50206">
    <property type="entry name" value="RHODANESE_3"/>
    <property type="match status" value="1"/>
</dbReference>
<dbReference type="EMBL" id="AMGW01000001">
    <property type="protein sequence ID" value="EXJ64856.1"/>
    <property type="molecule type" value="Genomic_DNA"/>
</dbReference>
<evidence type="ECO:0000256" key="1">
    <source>
        <dbReference type="ARBA" id="ARBA00022695"/>
    </source>
</evidence>
<keyword evidence="1" id="KW-0548">Nucleotidyltransferase</keyword>
<evidence type="ECO:0000313" key="6">
    <source>
        <dbReference type="EMBL" id="EXJ64856.1"/>
    </source>
</evidence>
<gene>
    <name evidence="6" type="ORF">A1O7_01195</name>
</gene>
<dbReference type="Proteomes" id="UP000019473">
    <property type="component" value="Unassembled WGS sequence"/>
</dbReference>
<sequence length="742" mass="79349">MNYFHPRLTEKHDEPPPPFPPLIPAPLLASSRYNRQLLLPQLRLRGQERLLSSKVLIIGLGGLGSPAALYLAGAGIGTLGLMDSDCVEVSNLHRQIAHTEDAARAGLSKVRSAAATCRALNSEIQYVCHDEQASGANILATVAQYDVVLDCTDNPATRYLISDACVILGKVLISGAAQRGEGMLIVLNSPPAAPPTPDVGAAAAASAASATQDKGPCYRCVFPRPPAPETVRSCSEIGILGPVVGTIGTLMAGEAIKLISAGRHLPPPPAVTPTAQRVNGIANTDAVVDPPSKHKHTMLLYNTFATDPRSVFRTITLRGRRGDCLACGDDETLAQKNLTRITPEMVSQGRLDYRAFCGVADDVKLLGEENRVNASEFLEQHARQRRDGKARDEERTRVKERKRQTIVVDVREEHEFELGSKVSGSVNIPLSRILRHGDAAFDQLGLECGSSAGDGANHPERVVDQESKSHVPTAGQEVVNGPEYETGPQGGQINREPDNPVTNGTNVNFPTAGDGDRNSGSLAALTESSAIGPDGRKVNRESHIRARAKDEYSYRGSQHKPDRGMLNREAHVPVAAATRIASDTNSAGAGLDGGMLDDESPIPIPSHTATQSTFLSADFPTRPAESVTSAHENVDYSNRPGDDDHDHDRGNVSDDDELPAVYFVCQRGNDSQIAAQQLMTRIQTVRDARGTDRATSTATPTATAVAETKARRQKLPWIGDIKGGFLALERHTNSYAGGGSRS</sequence>
<dbReference type="OrthoDB" id="10261062at2759"/>
<name>W9WJU0_9EURO</name>
<dbReference type="SUPFAM" id="SSF52821">
    <property type="entry name" value="Rhodanese/Cell cycle control phosphatase"/>
    <property type="match status" value="1"/>
</dbReference>
<dbReference type="Gene3D" id="3.40.50.720">
    <property type="entry name" value="NAD(P)-binding Rossmann-like Domain"/>
    <property type="match status" value="1"/>
</dbReference>
<dbReference type="AlphaFoldDB" id="W9WJU0"/>
<dbReference type="GO" id="GO:0042292">
    <property type="term" value="F:URM1 activating enzyme activity"/>
    <property type="evidence" value="ECO:0007669"/>
    <property type="project" value="TreeGrafter"/>
</dbReference>
<keyword evidence="7" id="KW-1185">Reference proteome</keyword>
<dbReference type="SUPFAM" id="SSF69572">
    <property type="entry name" value="Activating enzymes of the ubiquitin-like proteins"/>
    <property type="match status" value="1"/>
</dbReference>